<proteinExistence type="predicted"/>
<evidence type="ECO:0000313" key="1">
    <source>
        <dbReference type="EMBL" id="QOX64552.1"/>
    </source>
</evidence>
<keyword evidence="2" id="KW-1185">Reference proteome</keyword>
<organism evidence="1 2">
    <name type="scientific">Anoxybacterium hadale</name>
    <dbReference type="NCBI Taxonomy" id="3408580"/>
    <lineage>
        <taxon>Bacteria</taxon>
        <taxon>Bacillati</taxon>
        <taxon>Bacillota</taxon>
        <taxon>Clostridia</taxon>
        <taxon>Peptostreptococcales</taxon>
        <taxon>Anaerovoracaceae</taxon>
        <taxon>Anoxybacterium</taxon>
    </lineage>
</organism>
<protein>
    <submittedName>
        <fullName evidence="1">Threonine/serine exporter</fullName>
    </submittedName>
</protein>
<accession>A0ACD1ADC8</accession>
<reference evidence="1" key="1">
    <citation type="submission" date="2019-08" db="EMBL/GenBank/DDBJ databases">
        <title>Genome sequence of Clostridiales bacterium MT110.</title>
        <authorList>
            <person name="Cao J."/>
        </authorList>
    </citation>
    <scope>NUCLEOTIDE SEQUENCE</scope>
    <source>
        <strain evidence="1">MT110</strain>
    </source>
</reference>
<gene>
    <name evidence="1" type="ORF">FRZ06_14980</name>
</gene>
<name>A0ACD1ADC8_9FIRM</name>
<sequence>MIWAFLFAFCSTIGFCILFHVPKKHIVSASFVGACGWLTYTYFIETGSGNITACFVGSCIVALFSELFSRAFKDAATIFIIPGILPLVPGANMYYTMLAILEGNSQETAAIGTETILMAGAIAVALLAVASVIKLISQVGRNLLTWLR</sequence>
<dbReference type="EMBL" id="CP042469">
    <property type="protein sequence ID" value="QOX64552.1"/>
    <property type="molecule type" value="Genomic_DNA"/>
</dbReference>
<dbReference type="Proteomes" id="UP000594014">
    <property type="component" value="Chromosome"/>
</dbReference>
<evidence type="ECO:0000313" key="2">
    <source>
        <dbReference type="Proteomes" id="UP000594014"/>
    </source>
</evidence>